<dbReference type="Proteomes" id="UP000379480">
    <property type="component" value="Unassembled WGS sequence"/>
</dbReference>
<sequence length="36" mass="4205">MTMKLRFPLVLIGKHMLADTRTGEDLRVSTPRRKHV</sequence>
<organism evidence="1 2">
    <name type="scientific">Pseudomonas fluorescens</name>
    <dbReference type="NCBI Taxonomy" id="294"/>
    <lineage>
        <taxon>Bacteria</taxon>
        <taxon>Pseudomonadati</taxon>
        <taxon>Pseudomonadota</taxon>
        <taxon>Gammaproteobacteria</taxon>
        <taxon>Pseudomonadales</taxon>
        <taxon>Pseudomonadaceae</taxon>
        <taxon>Pseudomonas</taxon>
    </lineage>
</organism>
<evidence type="ECO:0000313" key="1">
    <source>
        <dbReference type="EMBL" id="VVO23892.1"/>
    </source>
</evidence>
<dbReference type="AlphaFoldDB" id="A0A5E7EBB5"/>
<name>A0A5E7EBB5_PSEFL</name>
<dbReference type="EMBL" id="CABVHY010000024">
    <property type="protein sequence ID" value="VVO23892.1"/>
    <property type="molecule type" value="Genomic_DNA"/>
</dbReference>
<gene>
    <name evidence="1" type="ORF">PS723_04435</name>
</gene>
<reference evidence="1 2" key="1">
    <citation type="submission" date="2019-09" db="EMBL/GenBank/DDBJ databases">
        <authorList>
            <person name="Chandra G."/>
            <person name="Truman W A."/>
        </authorList>
    </citation>
    <scope>NUCLEOTIDE SEQUENCE [LARGE SCALE GENOMIC DNA]</scope>
    <source>
        <strain evidence="1">PS723</strain>
    </source>
</reference>
<protein>
    <submittedName>
        <fullName evidence="1">Uncharacterized protein</fullName>
    </submittedName>
</protein>
<evidence type="ECO:0000313" key="2">
    <source>
        <dbReference type="Proteomes" id="UP000379480"/>
    </source>
</evidence>
<accession>A0A5E7EBB5</accession>
<proteinExistence type="predicted"/>